<evidence type="ECO:0000313" key="9">
    <source>
        <dbReference type="Proteomes" id="UP001202328"/>
    </source>
</evidence>
<dbReference type="GO" id="GO:0005737">
    <property type="term" value="C:cytoplasm"/>
    <property type="evidence" value="ECO:0007669"/>
    <property type="project" value="TreeGrafter"/>
</dbReference>
<dbReference type="PANTHER" id="PTHR11254">
    <property type="entry name" value="HECT DOMAIN UBIQUITIN-PROTEIN LIGASE"/>
    <property type="match status" value="1"/>
</dbReference>
<dbReference type="PANTHER" id="PTHR11254:SF424">
    <property type="entry name" value="E3 UBIQUITIN-PROTEIN LIGASE UPL5"/>
    <property type="match status" value="1"/>
</dbReference>
<dbReference type="EMBL" id="JAJJMB010014886">
    <property type="protein sequence ID" value="KAI3857117.1"/>
    <property type="molecule type" value="Genomic_DNA"/>
</dbReference>
<dbReference type="Pfam" id="PF00632">
    <property type="entry name" value="HECT"/>
    <property type="match status" value="1"/>
</dbReference>
<evidence type="ECO:0000256" key="3">
    <source>
        <dbReference type="ARBA" id="ARBA00012485"/>
    </source>
</evidence>
<protein>
    <recommendedName>
        <fullName evidence="3">HECT-type E3 ubiquitin transferase</fullName>
        <ecNumber evidence="3">2.3.2.26</ecNumber>
    </recommendedName>
</protein>
<dbReference type="CDD" id="cd00078">
    <property type="entry name" value="HECTc"/>
    <property type="match status" value="1"/>
</dbReference>
<comment type="pathway">
    <text evidence="2">Protein modification; protein ubiquitination.</text>
</comment>
<gene>
    <name evidence="8" type="ORF">MKW98_010531</name>
</gene>
<dbReference type="SUPFAM" id="SSF54236">
    <property type="entry name" value="Ubiquitin-like"/>
    <property type="match status" value="1"/>
</dbReference>
<evidence type="ECO:0000256" key="6">
    <source>
        <dbReference type="PROSITE-ProRule" id="PRU00104"/>
    </source>
</evidence>
<name>A0AAD4X6P5_9MAGN</name>
<organism evidence="8 9">
    <name type="scientific">Papaver atlanticum</name>
    <dbReference type="NCBI Taxonomy" id="357466"/>
    <lineage>
        <taxon>Eukaryota</taxon>
        <taxon>Viridiplantae</taxon>
        <taxon>Streptophyta</taxon>
        <taxon>Embryophyta</taxon>
        <taxon>Tracheophyta</taxon>
        <taxon>Spermatophyta</taxon>
        <taxon>Magnoliopsida</taxon>
        <taxon>Ranunculales</taxon>
        <taxon>Papaveraceae</taxon>
        <taxon>Papaveroideae</taxon>
        <taxon>Papaver</taxon>
    </lineage>
</organism>
<dbReference type="FunFam" id="3.30.2410.10:FF:000020">
    <property type="entry name" value="E3 ubiquitin-protein ligase UPL5"/>
    <property type="match status" value="1"/>
</dbReference>
<proteinExistence type="predicted"/>
<dbReference type="SUPFAM" id="SSF56204">
    <property type="entry name" value="Hect, E3 ligase catalytic domain"/>
    <property type="match status" value="1"/>
</dbReference>
<accession>A0AAD4X6P5</accession>
<evidence type="ECO:0000256" key="1">
    <source>
        <dbReference type="ARBA" id="ARBA00000885"/>
    </source>
</evidence>
<sequence>MKRDATGRVLNDNIQSGSCSSARYVGSSSPKSLQFFVRYSGGNTQVIHANTDDAVEYVHEKITKKTKIPVAEQGYYSIQKDAQLQLVARLRSTKHPKAWQLVNKLVSAIGSLCRGEYRGANTIVVDDVKLFIKMSSLYIATAVGHNQVFVDGGAAAALVMLFVSPITGNKECAQEAIQLFLPPLNSATIESLSHSAPIILEFCQLLYSKTSQDNQLYISCLNTLGEILAITVIRNVGSEHAKGTVANLGLSAFASELGGKVIKGLESYDVRNFIAFFYPLCKIIENGELGEMGLLPICLTDLLNCYNVERSKLHVVFLEMLGKIIECLKTMEISVGKSRGKTDSFRTQQGQYLCILKTLYTLSKLYEGAEENVLFVLRSRKVALNTLILDSRRSDNHRWILEHKDLTTSESRRHLTMMLLPEVKGDGHLFEMLIDREQLLAESFEYISKANVKDLRYGRLFMEFKNEVATGHGVLRGWFCAVCQAICNPQNALYLACPDDKRRFFPNPASDVNTLHLNYFHFCGRVIALSLVYKVQIGILLDRTFFLQLAGKTVSLEDVRDADPLFYSSCKKILEMDTDLLDSDALGLTFFSEIEKLGSRTIVELLPEGSSIALNSKNRVEYVNLLIQHRFVTSVSHQVKKFAQGFSEILGSTDLLAFFFRSLEHEDLDWMLHGSDKAICVEDWKAHTEYNGCKRTDNHIIWFWKIVEGMSDEQRRVLLFFWTSVKYLPVEGFGGLQSRLYIYNKSHNSYEQLPSARTCFYRLCLPRYKSEAITQKSLLIITQEHLSCSFGMG</sequence>
<dbReference type="Gene3D" id="3.30.2160.10">
    <property type="entry name" value="Hect, E3 ligase catalytic domain"/>
    <property type="match status" value="1"/>
</dbReference>
<keyword evidence="4" id="KW-0808">Transferase</keyword>
<dbReference type="Gene3D" id="3.90.1750.10">
    <property type="entry name" value="Hect, E3 ligase catalytic domains"/>
    <property type="match status" value="1"/>
</dbReference>
<dbReference type="InterPro" id="IPR029071">
    <property type="entry name" value="Ubiquitin-like_domsf"/>
</dbReference>
<dbReference type="AlphaFoldDB" id="A0AAD4X6P5"/>
<dbReference type="InterPro" id="IPR000569">
    <property type="entry name" value="HECT_dom"/>
</dbReference>
<feature type="active site" description="Glycyl thioester intermediate" evidence="6">
    <location>
        <position position="759"/>
    </location>
</feature>
<evidence type="ECO:0000256" key="2">
    <source>
        <dbReference type="ARBA" id="ARBA00004906"/>
    </source>
</evidence>
<dbReference type="PROSITE" id="PS50237">
    <property type="entry name" value="HECT"/>
    <property type="match status" value="1"/>
</dbReference>
<dbReference type="SMART" id="SM00119">
    <property type="entry name" value="HECTc"/>
    <property type="match status" value="1"/>
</dbReference>
<keyword evidence="9" id="KW-1185">Reference proteome</keyword>
<reference evidence="8" key="1">
    <citation type="submission" date="2022-04" db="EMBL/GenBank/DDBJ databases">
        <title>A functionally conserved STORR gene fusion in Papaver species that diverged 16.8 million years ago.</title>
        <authorList>
            <person name="Catania T."/>
        </authorList>
    </citation>
    <scope>NUCLEOTIDE SEQUENCE</scope>
    <source>
        <strain evidence="8">S-188037</strain>
    </source>
</reference>
<dbReference type="GO" id="GO:0061630">
    <property type="term" value="F:ubiquitin protein ligase activity"/>
    <property type="evidence" value="ECO:0007669"/>
    <property type="project" value="UniProtKB-EC"/>
</dbReference>
<dbReference type="InterPro" id="IPR050409">
    <property type="entry name" value="E3_ubiq-protein_ligase"/>
</dbReference>
<dbReference type="InterPro" id="IPR035983">
    <property type="entry name" value="Hect_E3_ubiquitin_ligase"/>
</dbReference>
<dbReference type="GO" id="GO:0006511">
    <property type="term" value="P:ubiquitin-dependent protein catabolic process"/>
    <property type="evidence" value="ECO:0007669"/>
    <property type="project" value="TreeGrafter"/>
</dbReference>
<evidence type="ECO:0000256" key="4">
    <source>
        <dbReference type="ARBA" id="ARBA00022679"/>
    </source>
</evidence>
<feature type="domain" description="HECT" evidence="7">
    <location>
        <begin position="451"/>
        <end position="793"/>
    </location>
</feature>
<dbReference type="EC" id="2.3.2.26" evidence="3"/>
<evidence type="ECO:0000256" key="5">
    <source>
        <dbReference type="ARBA" id="ARBA00022786"/>
    </source>
</evidence>
<dbReference type="Proteomes" id="UP001202328">
    <property type="component" value="Unassembled WGS sequence"/>
</dbReference>
<comment type="caution">
    <text evidence="8">The sequence shown here is derived from an EMBL/GenBank/DDBJ whole genome shotgun (WGS) entry which is preliminary data.</text>
</comment>
<evidence type="ECO:0000313" key="8">
    <source>
        <dbReference type="EMBL" id="KAI3857117.1"/>
    </source>
</evidence>
<evidence type="ECO:0000259" key="7">
    <source>
        <dbReference type="PROSITE" id="PS50237"/>
    </source>
</evidence>
<keyword evidence="5 6" id="KW-0833">Ubl conjugation pathway</keyword>
<comment type="catalytic activity">
    <reaction evidence="1">
        <text>S-ubiquitinyl-[E2 ubiquitin-conjugating enzyme]-L-cysteine + [acceptor protein]-L-lysine = [E2 ubiquitin-conjugating enzyme]-L-cysteine + N(6)-ubiquitinyl-[acceptor protein]-L-lysine.</text>
        <dbReference type="EC" id="2.3.2.26"/>
    </reaction>
</comment>
<dbReference type="Gene3D" id="3.30.2410.10">
    <property type="entry name" value="Hect, E3 ligase catalytic domain"/>
    <property type="match status" value="1"/>
</dbReference>
<dbReference type="GO" id="GO:0000209">
    <property type="term" value="P:protein polyubiquitination"/>
    <property type="evidence" value="ECO:0007669"/>
    <property type="project" value="TreeGrafter"/>
</dbReference>